<gene>
    <name evidence="3" type="ORF">SAMN05216446_1488</name>
    <name evidence="2" type="ORF">SAMN05216447_1076</name>
</gene>
<evidence type="ECO:0000313" key="2">
    <source>
        <dbReference type="EMBL" id="SEH60341.1"/>
    </source>
</evidence>
<dbReference type="Proteomes" id="UP000199128">
    <property type="component" value="Unassembled WGS sequence"/>
</dbReference>
<proteinExistence type="predicted"/>
<accession>A0A1H9QNG0</accession>
<evidence type="ECO:0000313" key="5">
    <source>
        <dbReference type="Proteomes" id="UP000199135"/>
    </source>
</evidence>
<evidence type="ECO:0000313" key="3">
    <source>
        <dbReference type="EMBL" id="SER61745.1"/>
    </source>
</evidence>
<feature type="domain" description="VOC" evidence="1">
    <location>
        <begin position="20"/>
        <end position="129"/>
    </location>
</feature>
<protein>
    <submittedName>
        <fullName evidence="3">2-dehydro-3-deoxyphosphogluconate aldolase / (4S)-4-hydroxy-2-oxoglutarate aldolase</fullName>
    </submittedName>
</protein>
<dbReference type="EMBL" id="FNWT01000007">
    <property type="protein sequence ID" value="SEH60341.1"/>
    <property type="molecule type" value="Genomic_DNA"/>
</dbReference>
<dbReference type="AlphaFoldDB" id="A0A1H9QNG0"/>
<reference evidence="4 5" key="1">
    <citation type="submission" date="2016-10" db="EMBL/GenBank/DDBJ databases">
        <authorList>
            <person name="Varghese N."/>
            <person name="Submissions S."/>
        </authorList>
    </citation>
    <scope>NUCLEOTIDE SEQUENCE [LARGE SCALE GENOMIC DNA]</scope>
    <source>
        <strain evidence="4">KHGC19</strain>
        <strain evidence="2 5">WCP15</strain>
    </source>
</reference>
<evidence type="ECO:0000313" key="4">
    <source>
        <dbReference type="Proteomes" id="UP000199128"/>
    </source>
</evidence>
<evidence type="ECO:0000259" key="1">
    <source>
        <dbReference type="PROSITE" id="PS51819"/>
    </source>
</evidence>
<dbReference type="PROSITE" id="PS51819">
    <property type="entry name" value="VOC"/>
    <property type="match status" value="1"/>
</dbReference>
<keyword evidence="5" id="KW-1185">Reference proteome</keyword>
<reference evidence="3" key="2">
    <citation type="submission" date="2016-10" db="EMBL/GenBank/DDBJ databases">
        <authorList>
            <person name="de Groot N.N."/>
        </authorList>
    </citation>
    <scope>NUCLEOTIDE SEQUENCE [LARGE SCALE GENOMIC DNA]</scope>
    <source>
        <strain evidence="3">KHGC19</strain>
    </source>
</reference>
<dbReference type="InterPro" id="IPR029068">
    <property type="entry name" value="Glyas_Bleomycin-R_OHBP_Dase"/>
</dbReference>
<dbReference type="Gene3D" id="3.10.180.10">
    <property type="entry name" value="2,3-Dihydroxybiphenyl 1,2-Dioxygenase, domain 1"/>
    <property type="match status" value="1"/>
</dbReference>
<organism evidence="3 4">
    <name type="scientific">Parafannyhessea umbonata</name>
    <dbReference type="NCBI Taxonomy" id="604330"/>
    <lineage>
        <taxon>Bacteria</taxon>
        <taxon>Bacillati</taxon>
        <taxon>Actinomycetota</taxon>
        <taxon>Coriobacteriia</taxon>
        <taxon>Coriobacteriales</taxon>
        <taxon>Atopobiaceae</taxon>
        <taxon>Parafannyhessea</taxon>
    </lineage>
</organism>
<sequence>MSDLNDCQPNEDPVELFDMYVAHVGINATDPADAESIVDDFGRLMSLPKQEQPPSFFAGSLVEVMKQNGRGDKGHIGFHVNDIEAACAWFEDHGYEVNWDSRANYPDGSCRLVYFKEQIGGFAIHLTADK</sequence>
<dbReference type="Proteomes" id="UP000199135">
    <property type="component" value="Unassembled WGS sequence"/>
</dbReference>
<dbReference type="EMBL" id="FOGP01000005">
    <property type="protein sequence ID" value="SER61745.1"/>
    <property type="molecule type" value="Genomic_DNA"/>
</dbReference>
<dbReference type="RefSeq" id="WP_078687684.1">
    <property type="nucleotide sequence ID" value="NZ_FNWT01000007.1"/>
</dbReference>
<dbReference type="InterPro" id="IPR037523">
    <property type="entry name" value="VOC_core"/>
</dbReference>
<name>A0A1H9QNG0_9ACTN</name>
<dbReference type="SUPFAM" id="SSF54593">
    <property type="entry name" value="Glyoxalase/Bleomycin resistance protein/Dihydroxybiphenyl dioxygenase"/>
    <property type="match status" value="1"/>
</dbReference>